<dbReference type="VEuPathDB" id="FungiDB:UMAG_05597"/>
<dbReference type="PANTHER" id="PTHR47938">
    <property type="entry name" value="RESPIRATORY COMPLEX I CHAPERONE (CIA84), PUTATIVE (AFU_ORTHOLOGUE AFUA_2G06020)-RELATED"/>
    <property type="match status" value="1"/>
</dbReference>
<organism evidence="3 4">
    <name type="scientific">Mycosarcoma maydis</name>
    <name type="common">Corn smut fungus</name>
    <name type="synonym">Ustilago maydis</name>
    <dbReference type="NCBI Taxonomy" id="5270"/>
    <lineage>
        <taxon>Eukaryota</taxon>
        <taxon>Fungi</taxon>
        <taxon>Dikarya</taxon>
        <taxon>Basidiomycota</taxon>
        <taxon>Ustilaginomycotina</taxon>
        <taxon>Ustilaginomycetes</taxon>
        <taxon>Ustilaginales</taxon>
        <taxon>Ustilaginaceae</taxon>
        <taxon>Mycosarcoma</taxon>
    </lineage>
</organism>
<protein>
    <submittedName>
        <fullName evidence="3">Uncharacterized protein</fullName>
    </submittedName>
</protein>
<dbReference type="OMA" id="VERIWPC"/>
<dbReference type="Pfam" id="PF13041">
    <property type="entry name" value="PPR_2"/>
    <property type="match status" value="1"/>
</dbReference>
<dbReference type="PANTHER" id="PTHR47938:SF35">
    <property type="entry name" value="PENTATRICOPEPTIDE REPEAT-CONTAINING PROTEIN 4, MITOCHONDRIAL-RELATED"/>
    <property type="match status" value="1"/>
</dbReference>
<dbReference type="InParanoid" id="A0A0D1DQD6"/>
<dbReference type="Proteomes" id="UP000000561">
    <property type="component" value="Chromosome 18"/>
</dbReference>
<feature type="compositionally biased region" description="Low complexity" evidence="2">
    <location>
        <begin position="94"/>
        <end position="105"/>
    </location>
</feature>
<dbReference type="Gene3D" id="1.25.40.10">
    <property type="entry name" value="Tetratricopeptide repeat domain"/>
    <property type="match status" value="1"/>
</dbReference>
<sequence length="998" mass="110870">MVICNSAAVRLPSPFRRFPRSSSASAKPRLSALALPPTFLAPSIYAQSFSLQSSHLAAVTSSRKPSSISARDPKGELKRLGQKSKWTPKPPPAGKKAGQKPLKAALPKRDQDQDRGFRLRAKALLDSLKKTIRDLGHQSPPSRAKSAQIETEIAKALTHFEAEMKALRVMIKSKDVLIDPENAWRSASRIKGPYNAAIRLCMQNGKSERAFKLFNQMKKDGIFPSAPTYTVLINGLTRTIVAPTSATSSDSEIQESPQHKTSQRVHEVYQDVEKLWKQAFPRYFQHAGLARCKDTMTLNKDDFHTMTEQSRRNLVSQQASIHEAREFPKVLTNAIGAYANFLRRIDSSDELAKLFDRLFPSTLIDGMADGLMPNASPQAKLELANRKLSDWLPLGDKTTISSFLPILDAHNPDRLVAMERVWTRLYKLTHLEQHEKHSSSSQANKKHQTSNSARTAAATDGGNDSQTECNSLRFVPDDQLMVETLSRLKPAQDADSPQAIQLGLSILQKVYGLDLVSAADGIVRDPELPGNLDAFGPEQYLDKEKNDFGVFGQSVTELRSPAVASLIFHLLAPSRVWKENVAFFNYLWAQHHARKYDNSLTSNVTDMLGETSVFGNMLQPSNAMRILWNYAQHGDPIGARVLLEAMKRAAQSASNQRFETHRATTIQAPHLKLAIQRSSHRLQASEWKPADLCYIRAMRANLQALLKKPHGLTASSLEEGGRYDAWAEAKALFGEWRDLKAADCDNTTQQTSNRRDADKYDALSHAIPARGSGRFLKDVKQNRLADMHAATMRSLLLSIARACAAKQGPEGVGIARDALRILNQGEGLEQLVSQTNQQLLQHELPTSNLTPSTETSAEAIKVNPYTLLSLGRIIALALDTSSQSFAAKADVELWKRIRKMLPAPSALHDAHPRLSSKQGPRLAHSTGLSREMLSRPVGGNRLLLSKDDYSELEAAAEEEELHHLGAESEHSHGSSYRMQRRSRHVEQELQRWVRGASL</sequence>
<feature type="region of interest" description="Disordered" evidence="2">
    <location>
        <begin position="245"/>
        <end position="264"/>
    </location>
</feature>
<proteinExistence type="predicted"/>
<dbReference type="OrthoDB" id="185373at2759"/>
<feature type="compositionally biased region" description="Polar residues" evidence="2">
    <location>
        <begin position="60"/>
        <end position="69"/>
    </location>
</feature>
<evidence type="ECO:0000256" key="1">
    <source>
        <dbReference type="PROSITE-ProRule" id="PRU00708"/>
    </source>
</evidence>
<feature type="repeat" description="PPR" evidence="1">
    <location>
        <begin position="190"/>
        <end position="224"/>
    </location>
</feature>
<reference evidence="3 4" key="1">
    <citation type="journal article" date="2006" name="Nature">
        <title>Insights from the genome of the biotrophic fungal plant pathogen Ustilago maydis.</title>
        <authorList>
            <person name="Kamper J."/>
            <person name="Kahmann R."/>
            <person name="Bolker M."/>
            <person name="Ma L.J."/>
            <person name="Brefort T."/>
            <person name="Saville B.J."/>
            <person name="Banuett F."/>
            <person name="Kronstad J.W."/>
            <person name="Gold S.E."/>
            <person name="Muller O."/>
            <person name="Perlin M.H."/>
            <person name="Wosten H.A."/>
            <person name="de Vries R."/>
            <person name="Ruiz-Herrera J."/>
            <person name="Reynaga-Pena C.G."/>
            <person name="Snetselaar K."/>
            <person name="McCann M."/>
            <person name="Perez-Martin J."/>
            <person name="Feldbrugge M."/>
            <person name="Basse C.W."/>
            <person name="Steinberg G."/>
            <person name="Ibeas J.I."/>
            <person name="Holloman W."/>
            <person name="Guzman P."/>
            <person name="Farman M."/>
            <person name="Stajich J.E."/>
            <person name="Sentandreu R."/>
            <person name="Gonzalez-Prieto J.M."/>
            <person name="Kennell J.C."/>
            <person name="Molina L."/>
            <person name="Schirawski J."/>
            <person name="Mendoza-Mendoza A."/>
            <person name="Greilinger D."/>
            <person name="Munch K."/>
            <person name="Rossel N."/>
            <person name="Scherer M."/>
            <person name="Vranes M."/>
            <person name="Ladendorf O."/>
            <person name="Vincon V."/>
            <person name="Fuchs U."/>
            <person name="Sandrock B."/>
            <person name="Meng S."/>
            <person name="Ho E.C."/>
            <person name="Cahill M.J."/>
            <person name="Boyce K.J."/>
            <person name="Klose J."/>
            <person name="Klosterman S.J."/>
            <person name="Deelstra H.J."/>
            <person name="Ortiz-Castellanos L."/>
            <person name="Li W."/>
            <person name="Sanchez-Alonso P."/>
            <person name="Schreier P.H."/>
            <person name="Hauser-Hahn I."/>
            <person name="Vaupel M."/>
            <person name="Koopmann E."/>
            <person name="Friedrich G."/>
            <person name="Voss H."/>
            <person name="Schluter T."/>
            <person name="Margolis J."/>
            <person name="Platt D."/>
            <person name="Swimmer C."/>
            <person name="Gnirke A."/>
            <person name="Chen F."/>
            <person name="Vysotskaia V."/>
            <person name="Mannhaupt G."/>
            <person name="Guldener U."/>
            <person name="Munsterkotter M."/>
            <person name="Haase D."/>
            <person name="Oesterheld M."/>
            <person name="Mewes H.W."/>
            <person name="Mauceli E.W."/>
            <person name="DeCaprio D."/>
            <person name="Wade C.M."/>
            <person name="Butler J."/>
            <person name="Young S."/>
            <person name="Jaffe D.B."/>
            <person name="Calvo S."/>
            <person name="Nusbaum C."/>
            <person name="Galagan J."/>
            <person name="Birren B.W."/>
        </authorList>
    </citation>
    <scope>NUCLEOTIDE SEQUENCE [LARGE SCALE GENOMIC DNA]</scope>
    <source>
        <strain evidence="4">DSM 14603 / FGSC 9021 / UM521</strain>
    </source>
</reference>
<dbReference type="GeneID" id="23565446"/>
<dbReference type="eggNOG" id="ENOG502R0YI">
    <property type="taxonomic scope" value="Eukaryota"/>
</dbReference>
<feature type="region of interest" description="Disordered" evidence="2">
    <location>
        <begin position="907"/>
        <end position="931"/>
    </location>
</feature>
<dbReference type="InterPro" id="IPR002885">
    <property type="entry name" value="PPR_rpt"/>
</dbReference>
<dbReference type="RefSeq" id="XP_011391897.1">
    <property type="nucleotide sequence ID" value="XM_011393595.1"/>
</dbReference>
<feature type="region of interest" description="Disordered" evidence="2">
    <location>
        <begin position="60"/>
        <end position="115"/>
    </location>
</feature>
<name>A0A0D1DQD6_MYCMD</name>
<feature type="region of interest" description="Disordered" evidence="2">
    <location>
        <begin position="964"/>
        <end position="985"/>
    </location>
</feature>
<feature type="compositionally biased region" description="Polar residues" evidence="2">
    <location>
        <begin position="439"/>
        <end position="454"/>
    </location>
</feature>
<evidence type="ECO:0000313" key="4">
    <source>
        <dbReference type="Proteomes" id="UP000000561"/>
    </source>
</evidence>
<evidence type="ECO:0000256" key="2">
    <source>
        <dbReference type="SAM" id="MobiDB-lite"/>
    </source>
</evidence>
<dbReference type="NCBIfam" id="TIGR00756">
    <property type="entry name" value="PPR"/>
    <property type="match status" value="1"/>
</dbReference>
<accession>A0A0D1DQD6</accession>
<dbReference type="KEGG" id="uma:UMAG_05597"/>
<dbReference type="PROSITE" id="PS51375">
    <property type="entry name" value="PPR"/>
    <property type="match status" value="1"/>
</dbReference>
<dbReference type="EMBL" id="CM003157">
    <property type="protein sequence ID" value="KIS66609.1"/>
    <property type="molecule type" value="Genomic_DNA"/>
</dbReference>
<dbReference type="AlphaFoldDB" id="A0A0D1DQD6"/>
<feature type="region of interest" description="Disordered" evidence="2">
    <location>
        <begin position="433"/>
        <end position="470"/>
    </location>
</feature>
<keyword evidence="4" id="KW-1185">Reference proteome</keyword>
<feature type="compositionally biased region" description="Polar residues" evidence="2">
    <location>
        <begin position="245"/>
        <end position="260"/>
    </location>
</feature>
<gene>
    <name evidence="3" type="ORF">UMAG_05597</name>
</gene>
<evidence type="ECO:0000313" key="3">
    <source>
        <dbReference type="EMBL" id="KIS66609.1"/>
    </source>
</evidence>
<dbReference type="InterPro" id="IPR011990">
    <property type="entry name" value="TPR-like_helical_dom_sf"/>
</dbReference>